<evidence type="ECO:0000313" key="1">
    <source>
        <dbReference type="EMBL" id="KAJ3496977.1"/>
    </source>
</evidence>
<evidence type="ECO:0000313" key="2">
    <source>
        <dbReference type="Proteomes" id="UP001148737"/>
    </source>
</evidence>
<dbReference type="EMBL" id="JANAKD010000147">
    <property type="protein sequence ID" value="KAJ3496977.1"/>
    <property type="molecule type" value="Genomic_DNA"/>
</dbReference>
<keyword evidence="2" id="KW-1185">Reference proteome</keyword>
<comment type="caution">
    <text evidence="1">The sequence shown here is derived from an EMBL/GenBank/DDBJ whole genome shotgun (WGS) entry which is preliminary data.</text>
</comment>
<protein>
    <submittedName>
        <fullName evidence="1">Uncharacterized protein</fullName>
    </submittedName>
</protein>
<accession>A0ACC1R1F6</accession>
<name>A0ACC1R1F6_9HYPO</name>
<gene>
    <name evidence="1" type="ORF">NLG97_g2255</name>
</gene>
<dbReference type="Proteomes" id="UP001148737">
    <property type="component" value="Unassembled WGS sequence"/>
</dbReference>
<sequence length="698" mass="77859">MKGPNIIHALLASGIAGVAGTEPTHDVPPDFDTNDTAIIQKEFDGWVNPEDVAPMPQCIAQQDRSAWLGAMTKCTQQRCTSHFAFICTNLQWLTQLSCLSVELSPNVIENYISYCERSILAKAQLYHWVRNVTDRTWLVDVGDANGLQELSPSSLAMGYASMGVASTAPPCLSRSRTSTSLESFEHVLGFCSFTSSTLHTGNSARPWEYSKSQKSILALSFDTAGYDLTGAHIPFGEYFDRECFCSTFTFANQNEPCLASDQVDLTMERLWLNATCGSASLPGNWTAALKITGFDYISLVDWHWPRHVTDMPKPVTDLAERCATDACRVDADGYCVVEHAMDRACFCSKIDYDSCQGSCRVFESRIGFVKWLHDLCGNVDGWHGLPSNWSELATPLPSEMIPWRWVVRPNNSSGNQCWPTKWKLGSFALVNLATAFAVLITQRRAHPRSTVKYRFLSGLPWLMGCILLASLPLGANWINSRIIHSTPGYEAVPMSQLVFFFCSLPRLSWLTIAPAGSHLLGATEWPSAAISLYAETIVQVFALYHMFWTVNYGRQHNFYFGGLANAKGADGALLMYVGALAWLLIIAASCFQLMRAIRSSSLITRRNSIMEDLLPGSRSPPPAYSERDEWTTYGTLPTERKEDGRPKSAFTMFYATMAILMPLIWIAQWLFWIGFVNLSSDEYVATTNQILRKQANWI</sequence>
<reference evidence="1" key="1">
    <citation type="submission" date="2022-07" db="EMBL/GenBank/DDBJ databases">
        <title>Genome Sequence of Lecanicillium saksenae.</title>
        <authorList>
            <person name="Buettner E."/>
        </authorList>
    </citation>
    <scope>NUCLEOTIDE SEQUENCE</scope>
    <source>
        <strain evidence="1">VT-O1</strain>
    </source>
</reference>
<organism evidence="1 2">
    <name type="scientific">Lecanicillium saksenae</name>
    <dbReference type="NCBI Taxonomy" id="468837"/>
    <lineage>
        <taxon>Eukaryota</taxon>
        <taxon>Fungi</taxon>
        <taxon>Dikarya</taxon>
        <taxon>Ascomycota</taxon>
        <taxon>Pezizomycotina</taxon>
        <taxon>Sordariomycetes</taxon>
        <taxon>Hypocreomycetidae</taxon>
        <taxon>Hypocreales</taxon>
        <taxon>Cordycipitaceae</taxon>
        <taxon>Lecanicillium</taxon>
    </lineage>
</organism>
<proteinExistence type="predicted"/>